<evidence type="ECO:0000313" key="2">
    <source>
        <dbReference type="EMBL" id="MFC6823815.1"/>
    </source>
</evidence>
<dbReference type="Proteomes" id="UP001596408">
    <property type="component" value="Unassembled WGS sequence"/>
</dbReference>
<feature type="compositionally biased region" description="Acidic residues" evidence="1">
    <location>
        <begin position="332"/>
        <end position="342"/>
    </location>
</feature>
<sequence length="445" mass="49841">PLWFDEYKPSDISSYRLDFFHNLYRKATRGALEVRGNADKTTDEYKIEPPVVVSGEQSIQGPAERRRSVMTQFRTETTDAGTETAEAYKNLVGKARVDGDELELGSDAPNPAEHALAYYRFVTDFDEDRLRRLWYDSLEHAHARADALGVVDELDDLEIQGLQTVVFGFKLYHVFGEHVGADTESLPTEEELNDALEYVVERIGPAGKRKSHTDRFIELFERAVVAGYLERGRHYEIVYECTPREQVRINLPRSFDAISKYAKDHDIRSEDLLNAHSDYRDRFRELAEQPGSFVKCTDQYTKDISQCTGISTLGAMNDLAEFDRASLGLDSIEGDEESDEGSTDGGDGNGASASGSSSETPQAAADGGESEEDAPTWLSALWGAYKSQEAGDGVSKTDLMTALQSRDYDISRAQMFVEDAAERGYLMETEKTDVFRAMDKLKRPE</sequence>
<proteinExistence type="predicted"/>
<feature type="non-terminal residue" evidence="2">
    <location>
        <position position="1"/>
    </location>
</feature>
<feature type="region of interest" description="Disordered" evidence="1">
    <location>
        <begin position="332"/>
        <end position="373"/>
    </location>
</feature>
<name>A0ABD5TTS0_9EURY</name>
<dbReference type="EMBL" id="JBHSXH010000005">
    <property type="protein sequence ID" value="MFC6823815.1"/>
    <property type="molecule type" value="Genomic_DNA"/>
</dbReference>
<feature type="compositionally biased region" description="Low complexity" evidence="1">
    <location>
        <begin position="350"/>
        <end position="367"/>
    </location>
</feature>
<organism evidence="2 3">
    <name type="scientific">Halopelagius fulvigenes</name>
    <dbReference type="NCBI Taxonomy" id="1198324"/>
    <lineage>
        <taxon>Archaea</taxon>
        <taxon>Methanobacteriati</taxon>
        <taxon>Methanobacteriota</taxon>
        <taxon>Stenosarchaea group</taxon>
        <taxon>Halobacteria</taxon>
        <taxon>Halobacteriales</taxon>
        <taxon>Haloferacaceae</taxon>
    </lineage>
</organism>
<accession>A0ABD5TTS0</accession>
<protein>
    <submittedName>
        <fullName evidence="2">Uncharacterized protein</fullName>
    </submittedName>
</protein>
<gene>
    <name evidence="2" type="ORF">ACFQEV_02210</name>
</gene>
<dbReference type="AlphaFoldDB" id="A0ABD5TTS0"/>
<evidence type="ECO:0000256" key="1">
    <source>
        <dbReference type="SAM" id="MobiDB-lite"/>
    </source>
</evidence>
<evidence type="ECO:0000313" key="3">
    <source>
        <dbReference type="Proteomes" id="UP001596408"/>
    </source>
</evidence>
<comment type="caution">
    <text evidence="2">The sequence shown here is derived from an EMBL/GenBank/DDBJ whole genome shotgun (WGS) entry which is preliminary data.</text>
</comment>
<reference evidence="2 3" key="1">
    <citation type="journal article" date="2019" name="Int. J. Syst. Evol. Microbiol.">
        <title>The Global Catalogue of Microorganisms (GCM) 10K type strain sequencing project: providing services to taxonomists for standard genome sequencing and annotation.</title>
        <authorList>
            <consortium name="The Broad Institute Genomics Platform"/>
            <consortium name="The Broad Institute Genome Sequencing Center for Infectious Disease"/>
            <person name="Wu L."/>
            <person name="Ma J."/>
        </authorList>
    </citation>
    <scope>NUCLEOTIDE SEQUENCE [LARGE SCALE GENOMIC DNA]</scope>
    <source>
        <strain evidence="2 3">YIM 94188</strain>
    </source>
</reference>
<keyword evidence="3" id="KW-1185">Reference proteome</keyword>